<feature type="transmembrane region" description="Helical" evidence="9">
    <location>
        <begin position="130"/>
        <end position="151"/>
    </location>
</feature>
<dbReference type="InterPro" id="IPR007387">
    <property type="entry name" value="TRAP_DctQ"/>
</dbReference>
<evidence type="ECO:0000256" key="6">
    <source>
        <dbReference type="ARBA" id="ARBA00022989"/>
    </source>
</evidence>
<evidence type="ECO:0000313" key="12">
    <source>
        <dbReference type="Proteomes" id="UP000717624"/>
    </source>
</evidence>
<gene>
    <name evidence="11" type="ORF">JOD01_000823</name>
</gene>
<dbReference type="GO" id="GO:0015740">
    <property type="term" value="P:C4-dicarboxylate transport"/>
    <property type="evidence" value="ECO:0007669"/>
    <property type="project" value="TreeGrafter"/>
</dbReference>
<proteinExistence type="inferred from homology"/>
<evidence type="ECO:0000256" key="1">
    <source>
        <dbReference type="ARBA" id="ARBA00004429"/>
    </source>
</evidence>
<dbReference type="Proteomes" id="UP000717624">
    <property type="component" value="Unassembled WGS sequence"/>
</dbReference>
<protein>
    <submittedName>
        <fullName evidence="11">TRAP-type C4-dicarboxylate transport system permease small subunit</fullName>
    </submittedName>
</protein>
<evidence type="ECO:0000256" key="8">
    <source>
        <dbReference type="ARBA" id="ARBA00038436"/>
    </source>
</evidence>
<dbReference type="AlphaFoldDB" id="A0A938Y141"/>
<evidence type="ECO:0000259" key="10">
    <source>
        <dbReference type="Pfam" id="PF04290"/>
    </source>
</evidence>
<organism evidence="11 12">
    <name type="scientific">Brevibacillus fulvus</name>
    <dbReference type="NCBI Taxonomy" id="1125967"/>
    <lineage>
        <taxon>Bacteria</taxon>
        <taxon>Bacillati</taxon>
        <taxon>Bacillota</taxon>
        <taxon>Bacilli</taxon>
        <taxon>Bacillales</taxon>
        <taxon>Paenibacillaceae</taxon>
        <taxon>Brevibacillus</taxon>
    </lineage>
</organism>
<evidence type="ECO:0000256" key="3">
    <source>
        <dbReference type="ARBA" id="ARBA00022475"/>
    </source>
</evidence>
<feature type="transmembrane region" description="Helical" evidence="9">
    <location>
        <begin position="89"/>
        <end position="110"/>
    </location>
</feature>
<evidence type="ECO:0000256" key="4">
    <source>
        <dbReference type="ARBA" id="ARBA00022519"/>
    </source>
</evidence>
<evidence type="ECO:0000256" key="9">
    <source>
        <dbReference type="SAM" id="Phobius"/>
    </source>
</evidence>
<dbReference type="InterPro" id="IPR055348">
    <property type="entry name" value="DctQ"/>
</dbReference>
<evidence type="ECO:0000256" key="7">
    <source>
        <dbReference type="ARBA" id="ARBA00023136"/>
    </source>
</evidence>
<dbReference type="RefSeq" id="WP_204516958.1">
    <property type="nucleotide sequence ID" value="NZ_BAABIN010000015.1"/>
</dbReference>
<keyword evidence="5 9" id="KW-0812">Transmembrane</keyword>
<dbReference type="EMBL" id="JAFBEB010000002">
    <property type="protein sequence ID" value="MBM7589225.1"/>
    <property type="molecule type" value="Genomic_DNA"/>
</dbReference>
<dbReference type="PANTHER" id="PTHR35011">
    <property type="entry name" value="2,3-DIKETO-L-GULONATE TRAP TRANSPORTER SMALL PERMEASE PROTEIN YIAM"/>
    <property type="match status" value="1"/>
</dbReference>
<name>A0A938Y141_9BACL</name>
<comment type="caution">
    <text evidence="11">The sequence shown here is derived from an EMBL/GenBank/DDBJ whole genome shotgun (WGS) entry which is preliminary data.</text>
</comment>
<comment type="subcellular location">
    <subcellularLocation>
        <location evidence="1">Cell inner membrane</location>
        <topology evidence="1">Multi-pass membrane protein</topology>
    </subcellularLocation>
</comment>
<dbReference type="PANTHER" id="PTHR35011:SF11">
    <property type="entry name" value="TRAP TRANSPORTER SMALL PERMEASE PROTEIN"/>
    <property type="match status" value="1"/>
</dbReference>
<keyword evidence="4" id="KW-0997">Cell inner membrane</keyword>
<dbReference type="GO" id="GO:0005886">
    <property type="term" value="C:plasma membrane"/>
    <property type="evidence" value="ECO:0007669"/>
    <property type="project" value="UniProtKB-SubCell"/>
</dbReference>
<evidence type="ECO:0000313" key="11">
    <source>
        <dbReference type="EMBL" id="MBM7589225.1"/>
    </source>
</evidence>
<keyword evidence="6 9" id="KW-1133">Transmembrane helix</keyword>
<comment type="similarity">
    <text evidence="8">Belongs to the TRAP transporter small permease family.</text>
</comment>
<evidence type="ECO:0000256" key="2">
    <source>
        <dbReference type="ARBA" id="ARBA00022448"/>
    </source>
</evidence>
<keyword evidence="2" id="KW-0813">Transport</keyword>
<keyword evidence="7 9" id="KW-0472">Membrane</keyword>
<accession>A0A938Y141</accession>
<keyword evidence="12" id="KW-1185">Reference proteome</keyword>
<feature type="domain" description="Tripartite ATP-independent periplasmic transporters DctQ component" evidence="10">
    <location>
        <begin position="26"/>
        <end position="152"/>
    </location>
</feature>
<feature type="transmembrane region" description="Helical" evidence="9">
    <location>
        <begin position="50"/>
        <end position="68"/>
    </location>
</feature>
<keyword evidence="3" id="KW-1003">Cell membrane</keyword>
<dbReference type="GO" id="GO:0022857">
    <property type="term" value="F:transmembrane transporter activity"/>
    <property type="evidence" value="ECO:0007669"/>
    <property type="project" value="TreeGrafter"/>
</dbReference>
<feature type="transmembrane region" description="Helical" evidence="9">
    <location>
        <begin position="7"/>
        <end position="30"/>
    </location>
</feature>
<dbReference type="Pfam" id="PF04290">
    <property type="entry name" value="DctQ"/>
    <property type="match status" value="1"/>
</dbReference>
<sequence>MRSIKKVALAIDSLFENLTLLSLVLLVLVVTTQVVTRKLFNFVFFWSEEITLLLLVWFAFLSITVGFRENIHMGIDSFTHHLPKTFNKILDKVISASIFAFGLYLVVQGWEFTVLMEESTLPATKMPSSVGYIEMPITGIMICVYALLQFFNVDTVRYKDMEEGS</sequence>
<evidence type="ECO:0000256" key="5">
    <source>
        <dbReference type="ARBA" id="ARBA00022692"/>
    </source>
</evidence>
<reference evidence="11" key="1">
    <citation type="submission" date="2021-01" db="EMBL/GenBank/DDBJ databases">
        <title>Genomic Encyclopedia of Type Strains, Phase IV (KMG-IV): sequencing the most valuable type-strain genomes for metagenomic binning, comparative biology and taxonomic classification.</title>
        <authorList>
            <person name="Goeker M."/>
        </authorList>
    </citation>
    <scope>NUCLEOTIDE SEQUENCE</scope>
    <source>
        <strain evidence="11">DSM 25523</strain>
    </source>
</reference>